<dbReference type="InterPro" id="IPR001851">
    <property type="entry name" value="ABC_transp_permease"/>
</dbReference>
<protein>
    <recommendedName>
        <fullName evidence="8">N,N-dimethylformamidase alpha subunit domain-containing protein</fullName>
    </recommendedName>
</protein>
<evidence type="ECO:0000256" key="7">
    <source>
        <dbReference type="SAM" id="Phobius"/>
    </source>
</evidence>
<dbReference type="GO" id="GO:0015658">
    <property type="term" value="F:branched-chain amino acid transmembrane transporter activity"/>
    <property type="evidence" value="ECO:0007669"/>
    <property type="project" value="InterPro"/>
</dbReference>
<reference evidence="9" key="1">
    <citation type="journal article" date="2014" name="Int. J. Syst. Evol. Microbiol.">
        <title>Complete genome sequence of Corynebacterium casei LMG S-19264T (=DSM 44701T), isolated from a smear-ripened cheese.</title>
        <authorList>
            <consortium name="US DOE Joint Genome Institute (JGI-PGF)"/>
            <person name="Walter F."/>
            <person name="Albersmeier A."/>
            <person name="Kalinowski J."/>
            <person name="Ruckert C."/>
        </authorList>
    </citation>
    <scope>NUCLEOTIDE SEQUENCE</scope>
    <source>
        <strain evidence="9">CGMCC 1.12919</strain>
    </source>
</reference>
<keyword evidence="5 7" id="KW-0472">Membrane</keyword>
<name>A0A916XKD0_9HYPH</name>
<keyword evidence="3 7" id="KW-0812">Transmembrane</keyword>
<feature type="region of interest" description="Disordered" evidence="6">
    <location>
        <begin position="1"/>
        <end position="49"/>
    </location>
</feature>
<dbReference type="AlphaFoldDB" id="A0A916XKD0"/>
<feature type="transmembrane region" description="Helical" evidence="7">
    <location>
        <begin position="273"/>
        <end position="292"/>
    </location>
</feature>
<evidence type="ECO:0000256" key="4">
    <source>
        <dbReference type="ARBA" id="ARBA00022989"/>
    </source>
</evidence>
<evidence type="ECO:0000259" key="8">
    <source>
        <dbReference type="Pfam" id="PF26354"/>
    </source>
</evidence>
<dbReference type="Pfam" id="PF26354">
    <property type="entry name" value="DMF_alpha"/>
    <property type="match status" value="1"/>
</dbReference>
<accession>A0A916XKD0</accession>
<feature type="transmembrane region" description="Helical" evidence="7">
    <location>
        <begin position="196"/>
        <end position="216"/>
    </location>
</feature>
<feature type="domain" description="N,N-dimethylformamidase alpha subunit" evidence="8">
    <location>
        <begin position="460"/>
        <end position="563"/>
    </location>
</feature>
<feature type="transmembrane region" description="Helical" evidence="7">
    <location>
        <begin position="398"/>
        <end position="419"/>
    </location>
</feature>
<evidence type="ECO:0000256" key="1">
    <source>
        <dbReference type="ARBA" id="ARBA00004651"/>
    </source>
</evidence>
<dbReference type="PANTHER" id="PTHR30482">
    <property type="entry name" value="HIGH-AFFINITY BRANCHED-CHAIN AMINO ACID TRANSPORT SYSTEM PERMEASE"/>
    <property type="match status" value="1"/>
</dbReference>
<evidence type="ECO:0000313" key="9">
    <source>
        <dbReference type="EMBL" id="GGC77081.1"/>
    </source>
</evidence>
<feature type="transmembrane region" description="Helical" evidence="7">
    <location>
        <begin position="223"/>
        <end position="241"/>
    </location>
</feature>
<comment type="subcellular location">
    <subcellularLocation>
        <location evidence="1">Cell membrane</location>
        <topology evidence="1">Multi-pass membrane protein</topology>
    </subcellularLocation>
</comment>
<dbReference type="RefSeq" id="WP_188610869.1">
    <property type="nucleotide sequence ID" value="NZ_BMGG01000007.1"/>
</dbReference>
<evidence type="ECO:0000256" key="3">
    <source>
        <dbReference type="ARBA" id="ARBA00022692"/>
    </source>
</evidence>
<dbReference type="Pfam" id="PF02653">
    <property type="entry name" value="BPD_transp_2"/>
    <property type="match status" value="1"/>
</dbReference>
<evidence type="ECO:0000256" key="6">
    <source>
        <dbReference type="SAM" id="MobiDB-lite"/>
    </source>
</evidence>
<organism evidence="9 10">
    <name type="scientific">Chelatococcus reniformis</name>
    <dbReference type="NCBI Taxonomy" id="1494448"/>
    <lineage>
        <taxon>Bacteria</taxon>
        <taxon>Pseudomonadati</taxon>
        <taxon>Pseudomonadota</taxon>
        <taxon>Alphaproteobacteria</taxon>
        <taxon>Hyphomicrobiales</taxon>
        <taxon>Chelatococcaceae</taxon>
        <taxon>Chelatococcus</taxon>
    </lineage>
</organism>
<dbReference type="InterPro" id="IPR058713">
    <property type="entry name" value="DMF_alpha_dom"/>
</dbReference>
<sequence>MVDVEQRLRPGTATADVPDTPASTWRNPLHPWGAEGAEEEIPSNPHRDPREVWVRTRESKAPLLPVGRLRYYHKWPGHGGRLWQRMRYWPTRRRVLHIRGEYNPKTLRREKTIVDKRPIWWVLGLVALLLAPAVMPADFQNTLMTAGATFGIYAAINLCWMLIIGTAGIYSLASYAVVGAAAFGTAWLSIHMGLPWWTLPLVGSAIGLVFGLIIAIPAIRLDGFYYALLTIGLNELCRVYTLQSKQFGSSTGGLYGADTYIPQSWSQESQSLLAYYACFALMVAALILYRFVDGRRLGRILKMAPEKREAFAEATGVNFRRARIWVFIISSIGLGFIGGFYTAHYRGVSFSIFSFDTVLLGLAMLVIGGIGRAEGAVVGTAIVIFLDKVLIATGPIRLILIGLIMLGVVLFLKGGLFGIKAQFGAWRDKKKSERRSRRAEKGGEMLPEEATETKDKDLIYWRRYDKMQRDYLKSLISPEIIEEHRKSPLGQHSEPLERLLLYFRRAPLADKYAITVVKPFQAYRIVALSGQRGVAPRIVEDKVYPTQDEAYHGVFLRRVQDLLET</sequence>
<gene>
    <name evidence="9" type="ORF">GCM10010994_39230</name>
</gene>
<comment type="caution">
    <text evidence="9">The sequence shown here is derived from an EMBL/GenBank/DDBJ whole genome shotgun (WGS) entry which is preliminary data.</text>
</comment>
<dbReference type="CDD" id="cd06581">
    <property type="entry name" value="TM_PBP1_LivM_like"/>
    <property type="match status" value="1"/>
</dbReference>
<feature type="transmembrane region" description="Helical" evidence="7">
    <location>
        <begin position="172"/>
        <end position="190"/>
    </location>
</feature>
<evidence type="ECO:0000256" key="5">
    <source>
        <dbReference type="ARBA" id="ARBA00023136"/>
    </source>
</evidence>
<feature type="transmembrane region" description="Helical" evidence="7">
    <location>
        <begin position="143"/>
        <end position="165"/>
    </location>
</feature>
<feature type="transmembrane region" description="Helical" evidence="7">
    <location>
        <begin position="118"/>
        <end position="137"/>
    </location>
</feature>
<feature type="transmembrane region" description="Helical" evidence="7">
    <location>
        <begin position="324"/>
        <end position="342"/>
    </location>
</feature>
<dbReference type="PANTHER" id="PTHR30482:SF17">
    <property type="entry name" value="ABC TRANSPORTER ATP-BINDING PROTEIN"/>
    <property type="match status" value="1"/>
</dbReference>
<evidence type="ECO:0000313" key="10">
    <source>
        <dbReference type="Proteomes" id="UP000637002"/>
    </source>
</evidence>
<proteinExistence type="predicted"/>
<dbReference type="EMBL" id="BMGG01000007">
    <property type="protein sequence ID" value="GGC77081.1"/>
    <property type="molecule type" value="Genomic_DNA"/>
</dbReference>
<dbReference type="Proteomes" id="UP000637002">
    <property type="component" value="Unassembled WGS sequence"/>
</dbReference>
<keyword evidence="10" id="KW-1185">Reference proteome</keyword>
<evidence type="ECO:0000256" key="2">
    <source>
        <dbReference type="ARBA" id="ARBA00022475"/>
    </source>
</evidence>
<dbReference type="InterPro" id="IPR043428">
    <property type="entry name" value="LivM-like"/>
</dbReference>
<dbReference type="GO" id="GO:0005886">
    <property type="term" value="C:plasma membrane"/>
    <property type="evidence" value="ECO:0007669"/>
    <property type="project" value="UniProtKB-SubCell"/>
</dbReference>
<reference evidence="9" key="2">
    <citation type="submission" date="2020-09" db="EMBL/GenBank/DDBJ databases">
        <authorList>
            <person name="Sun Q."/>
            <person name="Zhou Y."/>
        </authorList>
    </citation>
    <scope>NUCLEOTIDE SEQUENCE</scope>
    <source>
        <strain evidence="9">CGMCC 1.12919</strain>
    </source>
</reference>
<keyword evidence="4 7" id="KW-1133">Transmembrane helix</keyword>
<keyword evidence="2" id="KW-1003">Cell membrane</keyword>